<dbReference type="Proteomes" id="UP000645217">
    <property type="component" value="Unassembled WGS sequence"/>
</dbReference>
<evidence type="ECO:0000313" key="2">
    <source>
        <dbReference type="Proteomes" id="UP000645217"/>
    </source>
</evidence>
<protein>
    <submittedName>
        <fullName evidence="1">Uncharacterized protein</fullName>
    </submittedName>
</protein>
<organism evidence="1 2">
    <name type="scientific">Sphaerisporangium melleum</name>
    <dbReference type="NCBI Taxonomy" id="321316"/>
    <lineage>
        <taxon>Bacteria</taxon>
        <taxon>Bacillati</taxon>
        <taxon>Actinomycetota</taxon>
        <taxon>Actinomycetes</taxon>
        <taxon>Streptosporangiales</taxon>
        <taxon>Streptosporangiaceae</taxon>
        <taxon>Sphaerisporangium</taxon>
    </lineage>
</organism>
<name>A0A917QQN6_9ACTN</name>
<evidence type="ECO:0000313" key="1">
    <source>
        <dbReference type="EMBL" id="GGK63600.1"/>
    </source>
</evidence>
<accession>A0A917QQN6</accession>
<comment type="caution">
    <text evidence="1">The sequence shown here is derived from an EMBL/GenBank/DDBJ whole genome shotgun (WGS) entry which is preliminary data.</text>
</comment>
<dbReference type="AlphaFoldDB" id="A0A917QQN6"/>
<proteinExistence type="predicted"/>
<reference evidence="1" key="1">
    <citation type="journal article" date="2014" name="Int. J. Syst. Evol. Microbiol.">
        <title>Complete genome sequence of Corynebacterium casei LMG S-19264T (=DSM 44701T), isolated from a smear-ripened cheese.</title>
        <authorList>
            <consortium name="US DOE Joint Genome Institute (JGI-PGF)"/>
            <person name="Walter F."/>
            <person name="Albersmeier A."/>
            <person name="Kalinowski J."/>
            <person name="Ruckert C."/>
        </authorList>
    </citation>
    <scope>NUCLEOTIDE SEQUENCE</scope>
    <source>
        <strain evidence="1">JCM 13064</strain>
    </source>
</reference>
<dbReference type="EMBL" id="BMNT01000001">
    <property type="protein sequence ID" value="GGK63600.1"/>
    <property type="molecule type" value="Genomic_DNA"/>
</dbReference>
<gene>
    <name evidence="1" type="ORF">GCM10007964_03410</name>
</gene>
<sequence>MIAMGRGGGGAMSQYDEFIRLAHEADDLAEAVEEVLKPVHDMLGRMRWNGPHRDRVQTEMGSMAQATGTVASRLRERAELFRQAAEASRSGLERLPEAVLEGLLGPAGGLLHDRYLR</sequence>
<reference evidence="1" key="2">
    <citation type="submission" date="2020-09" db="EMBL/GenBank/DDBJ databases">
        <authorList>
            <person name="Sun Q."/>
            <person name="Ohkuma M."/>
        </authorList>
    </citation>
    <scope>NUCLEOTIDE SEQUENCE</scope>
    <source>
        <strain evidence="1">JCM 13064</strain>
    </source>
</reference>
<keyword evidence="2" id="KW-1185">Reference proteome</keyword>